<comment type="similarity">
    <text evidence="10">Belongs to the ABC transporter superfamily. Lipid exporter (TC 3.A.1.106) family.</text>
</comment>
<dbReference type="PANTHER" id="PTHR43394:SF1">
    <property type="entry name" value="ATP-BINDING CASSETTE SUB-FAMILY B MEMBER 10, MITOCHONDRIAL"/>
    <property type="match status" value="1"/>
</dbReference>
<keyword evidence="5" id="KW-0547">Nucleotide-binding</keyword>
<dbReference type="GO" id="GO:0015421">
    <property type="term" value="F:ABC-type oligopeptide transporter activity"/>
    <property type="evidence" value="ECO:0007669"/>
    <property type="project" value="TreeGrafter"/>
</dbReference>
<feature type="domain" description="ABC transporter" evidence="13">
    <location>
        <begin position="330"/>
        <end position="566"/>
    </location>
</feature>
<dbReference type="FunFam" id="3.40.50.300:FF:000287">
    <property type="entry name" value="Multidrug ABC transporter ATP-binding protein"/>
    <property type="match status" value="1"/>
</dbReference>
<dbReference type="GO" id="GO:0016887">
    <property type="term" value="F:ATP hydrolysis activity"/>
    <property type="evidence" value="ECO:0007669"/>
    <property type="project" value="InterPro"/>
</dbReference>
<comment type="caution">
    <text evidence="15">The sequence shown here is derived from an EMBL/GenBank/DDBJ whole genome shotgun (WGS) entry which is preliminary data.</text>
</comment>
<dbReference type="AlphaFoldDB" id="A0A9W6QKH6"/>
<dbReference type="EMBL" id="BSSD01000003">
    <property type="protein sequence ID" value="GLW91706.1"/>
    <property type="molecule type" value="Genomic_DNA"/>
</dbReference>
<dbReference type="GO" id="GO:0005524">
    <property type="term" value="F:ATP binding"/>
    <property type="evidence" value="ECO:0007669"/>
    <property type="project" value="UniProtKB-KW"/>
</dbReference>
<dbReference type="InterPro" id="IPR027417">
    <property type="entry name" value="P-loop_NTPase"/>
</dbReference>
<dbReference type="SUPFAM" id="SSF52540">
    <property type="entry name" value="P-loop containing nucleoside triphosphate hydrolases"/>
    <property type="match status" value="1"/>
</dbReference>
<dbReference type="Pfam" id="PF00005">
    <property type="entry name" value="ABC_tran"/>
    <property type="match status" value="1"/>
</dbReference>
<dbReference type="InterPro" id="IPR011527">
    <property type="entry name" value="ABC1_TM_dom"/>
</dbReference>
<gene>
    <name evidence="15" type="ORF">Aglo03_25220</name>
</gene>
<evidence type="ECO:0000256" key="4">
    <source>
        <dbReference type="ARBA" id="ARBA00022692"/>
    </source>
</evidence>
<evidence type="ECO:0000256" key="7">
    <source>
        <dbReference type="ARBA" id="ARBA00022989"/>
    </source>
</evidence>
<evidence type="ECO:0000313" key="16">
    <source>
        <dbReference type="Proteomes" id="UP001165042"/>
    </source>
</evidence>
<dbReference type="CDD" id="cd03254">
    <property type="entry name" value="ABCC_Glucan_exporter_like"/>
    <property type="match status" value="1"/>
</dbReference>
<evidence type="ECO:0000256" key="11">
    <source>
        <dbReference type="ARBA" id="ARBA00071747"/>
    </source>
</evidence>
<sequence length="585" mass="62166">MSDFRATVVRLLGAMRPDRPRVIGVVAAGVAGLGLTITVPVLLGSATDAALRGDLVGMARLLAVAGALSAGSWGCLVVQGRLIATVAQRLAYRLRERASAKLSRVPVGYLDTQPRGDLLSRATNDIENVAQTVQHITFRVVASLINAVGALVVMLLISPLLSAVLLVTMPAAVLLTRVIGRRAQPGFDEQWAATGQLSGQVEQVYTGHEVVTAFGRHPEAGQDFAEHNERVRAASVRAEFTAGLIGPAVAFLGNINYLVVAVLGAVRVTAGALTIGDVQAFLHYVTQVNQPVTTFGFLAGRIQSAIASAARVFDLLDAEEQTPDPPRSPVRSTGAIEFRNVTFGYGEPLLRGLSITVQPGQMVAVVGPTGAGKSTLVNLLLRFYDPDSGTILLDGTNTRTMSRDDLRSAITVVPQDTWLFHGTIADNIGYGHPDADPAAIVTAARTVHADHLIRTLPAGYDTVIDDSSLSTGERQLITLARASLARSTVLVLDEATSSVDTRTEVLVQQAMTTLRRDRTTFVIAHRLSTIRSADLILVMEDGAVVEQGTHATLLAADGPYTRLYVAQFALSQLNGKPAEQPRPPR</sequence>
<keyword evidence="6 15" id="KW-0067">ATP-binding</keyword>
<feature type="transmembrane region" description="Helical" evidence="12">
    <location>
        <begin position="63"/>
        <end position="87"/>
    </location>
</feature>
<dbReference type="GO" id="GO:0005886">
    <property type="term" value="C:plasma membrane"/>
    <property type="evidence" value="ECO:0007669"/>
    <property type="project" value="UniProtKB-SubCell"/>
</dbReference>
<dbReference type="InterPro" id="IPR003593">
    <property type="entry name" value="AAA+_ATPase"/>
</dbReference>
<feature type="transmembrane region" description="Helical" evidence="12">
    <location>
        <begin position="136"/>
        <end position="157"/>
    </location>
</feature>
<dbReference type="InterPro" id="IPR003439">
    <property type="entry name" value="ABC_transporter-like_ATP-bd"/>
</dbReference>
<comment type="function">
    <text evidence="9">ABC transporter involved in fatty acid import. Transmembrane domains (TMD) form a pore in the membrane and the ATP-binding domain (NBD) is responsible for energy generation.</text>
</comment>
<evidence type="ECO:0000256" key="1">
    <source>
        <dbReference type="ARBA" id="ARBA00004651"/>
    </source>
</evidence>
<evidence type="ECO:0000259" key="13">
    <source>
        <dbReference type="PROSITE" id="PS50893"/>
    </source>
</evidence>
<dbReference type="InterPro" id="IPR036640">
    <property type="entry name" value="ABC1_TM_sf"/>
</dbReference>
<keyword evidence="2" id="KW-0813">Transport</keyword>
<proteinExistence type="inferred from homology"/>
<keyword evidence="16" id="KW-1185">Reference proteome</keyword>
<evidence type="ECO:0000256" key="5">
    <source>
        <dbReference type="ARBA" id="ARBA00022741"/>
    </source>
</evidence>
<evidence type="ECO:0000313" key="15">
    <source>
        <dbReference type="EMBL" id="GLW91706.1"/>
    </source>
</evidence>
<evidence type="ECO:0000256" key="12">
    <source>
        <dbReference type="SAM" id="Phobius"/>
    </source>
</evidence>
<feature type="domain" description="ABC transmembrane type-1" evidence="14">
    <location>
        <begin position="23"/>
        <end position="304"/>
    </location>
</feature>
<dbReference type="SUPFAM" id="SSF90123">
    <property type="entry name" value="ABC transporter transmembrane region"/>
    <property type="match status" value="1"/>
</dbReference>
<keyword evidence="8 12" id="KW-0472">Membrane</keyword>
<dbReference type="PANTHER" id="PTHR43394">
    <property type="entry name" value="ATP-DEPENDENT PERMEASE MDL1, MITOCHONDRIAL"/>
    <property type="match status" value="1"/>
</dbReference>
<dbReference type="PROSITE" id="PS50893">
    <property type="entry name" value="ABC_TRANSPORTER_2"/>
    <property type="match status" value="1"/>
</dbReference>
<dbReference type="CDD" id="cd18547">
    <property type="entry name" value="ABC_6TM_Tm288_like"/>
    <property type="match status" value="1"/>
</dbReference>
<dbReference type="SMART" id="SM00382">
    <property type="entry name" value="AAA"/>
    <property type="match status" value="1"/>
</dbReference>
<keyword evidence="7 12" id="KW-1133">Transmembrane helix</keyword>
<evidence type="ECO:0000256" key="8">
    <source>
        <dbReference type="ARBA" id="ARBA00023136"/>
    </source>
</evidence>
<evidence type="ECO:0000256" key="2">
    <source>
        <dbReference type="ARBA" id="ARBA00022448"/>
    </source>
</evidence>
<evidence type="ECO:0000256" key="9">
    <source>
        <dbReference type="ARBA" id="ARBA00055053"/>
    </source>
</evidence>
<dbReference type="PROSITE" id="PS50929">
    <property type="entry name" value="ABC_TM1F"/>
    <property type="match status" value="1"/>
</dbReference>
<feature type="transmembrane region" description="Helical" evidence="12">
    <location>
        <begin position="21"/>
        <end position="43"/>
    </location>
</feature>
<dbReference type="Proteomes" id="UP001165042">
    <property type="component" value="Unassembled WGS sequence"/>
</dbReference>
<evidence type="ECO:0000256" key="10">
    <source>
        <dbReference type="ARBA" id="ARBA00061644"/>
    </source>
</evidence>
<dbReference type="FunFam" id="1.20.1560.10:FF:000011">
    <property type="entry name" value="Multidrug ABC transporter ATP-binding protein"/>
    <property type="match status" value="1"/>
</dbReference>
<dbReference type="Pfam" id="PF00664">
    <property type="entry name" value="ABC_membrane"/>
    <property type="match status" value="1"/>
</dbReference>
<evidence type="ECO:0000259" key="14">
    <source>
        <dbReference type="PROSITE" id="PS50929"/>
    </source>
</evidence>
<organism evidence="15 16">
    <name type="scientific">Actinokineospora globicatena</name>
    <dbReference type="NCBI Taxonomy" id="103729"/>
    <lineage>
        <taxon>Bacteria</taxon>
        <taxon>Bacillati</taxon>
        <taxon>Actinomycetota</taxon>
        <taxon>Actinomycetes</taxon>
        <taxon>Pseudonocardiales</taxon>
        <taxon>Pseudonocardiaceae</taxon>
        <taxon>Actinokineospora</taxon>
    </lineage>
</organism>
<reference evidence="15" key="1">
    <citation type="submission" date="2023-02" db="EMBL/GenBank/DDBJ databases">
        <title>Actinokineospora globicatena NBRC 15670.</title>
        <authorList>
            <person name="Ichikawa N."/>
            <person name="Sato H."/>
            <person name="Tonouchi N."/>
        </authorList>
    </citation>
    <scope>NUCLEOTIDE SEQUENCE</scope>
    <source>
        <strain evidence="15">NBRC 15670</strain>
    </source>
</reference>
<accession>A0A9W6QKH6</accession>
<keyword evidence="4 12" id="KW-0812">Transmembrane</keyword>
<protein>
    <recommendedName>
        <fullName evidence="11">Fatty acid ABC transporter ATP-binding/permease protein</fullName>
    </recommendedName>
</protein>
<evidence type="ECO:0000256" key="3">
    <source>
        <dbReference type="ARBA" id="ARBA00022475"/>
    </source>
</evidence>
<dbReference type="RefSeq" id="WP_285610503.1">
    <property type="nucleotide sequence ID" value="NZ_BSSD01000003.1"/>
</dbReference>
<keyword evidence="3" id="KW-1003">Cell membrane</keyword>
<dbReference type="Gene3D" id="3.40.50.300">
    <property type="entry name" value="P-loop containing nucleotide triphosphate hydrolases"/>
    <property type="match status" value="1"/>
</dbReference>
<evidence type="ECO:0000256" key="6">
    <source>
        <dbReference type="ARBA" id="ARBA00022840"/>
    </source>
</evidence>
<dbReference type="Gene3D" id="1.20.1560.10">
    <property type="entry name" value="ABC transporter type 1, transmembrane domain"/>
    <property type="match status" value="1"/>
</dbReference>
<name>A0A9W6QKH6_9PSEU</name>
<dbReference type="InterPro" id="IPR039421">
    <property type="entry name" value="Type_1_exporter"/>
</dbReference>
<comment type="subcellular location">
    <subcellularLocation>
        <location evidence="1">Cell membrane</location>
        <topology evidence="1">Multi-pass membrane protein</topology>
    </subcellularLocation>
</comment>